<proteinExistence type="predicted"/>
<dbReference type="STRING" id="455432.AWN90_10785"/>
<dbReference type="EMBL" id="LWGR01000021">
    <property type="protein sequence ID" value="KZM69310.1"/>
    <property type="molecule type" value="Genomic_DNA"/>
</dbReference>
<dbReference type="RefSeq" id="WP_067584905.1">
    <property type="nucleotide sequence ID" value="NZ_JABMCZ010000002.1"/>
</dbReference>
<feature type="domain" description="Gp28/Gp37-like" evidence="1">
    <location>
        <begin position="34"/>
        <end position="523"/>
    </location>
</feature>
<evidence type="ECO:0000313" key="2">
    <source>
        <dbReference type="EMBL" id="KZM69310.1"/>
    </source>
</evidence>
<organism evidence="2 3">
    <name type="scientific">Nocardia terpenica</name>
    <dbReference type="NCBI Taxonomy" id="455432"/>
    <lineage>
        <taxon>Bacteria</taxon>
        <taxon>Bacillati</taxon>
        <taxon>Actinomycetota</taxon>
        <taxon>Actinomycetes</taxon>
        <taxon>Mycobacteriales</taxon>
        <taxon>Nocardiaceae</taxon>
        <taxon>Nocardia</taxon>
    </lineage>
</organism>
<dbReference type="Pfam" id="PF14594">
    <property type="entry name" value="Sipho_Gp37"/>
    <property type="match status" value="1"/>
</dbReference>
<reference evidence="2 3" key="1">
    <citation type="submission" date="2016-04" db="EMBL/GenBank/DDBJ databases">
        <authorList>
            <person name="Evans L.H."/>
            <person name="Alamgir A."/>
            <person name="Owens N."/>
            <person name="Weber N.D."/>
            <person name="Virtaneva K."/>
            <person name="Barbian K."/>
            <person name="Babar A."/>
            <person name="Rosenke K."/>
        </authorList>
    </citation>
    <scope>NUCLEOTIDE SEQUENCE [LARGE SCALE GENOMIC DNA]</scope>
    <source>
        <strain evidence="2 3">IFM 0406</strain>
    </source>
</reference>
<keyword evidence="3" id="KW-1185">Reference proteome</keyword>
<dbReference type="OrthoDB" id="4410004at2"/>
<evidence type="ECO:0000313" key="3">
    <source>
        <dbReference type="Proteomes" id="UP000076512"/>
    </source>
</evidence>
<dbReference type="AlphaFoldDB" id="A0A164ICJ0"/>
<protein>
    <submittedName>
        <fullName evidence="2">Phage tail protein</fullName>
    </submittedName>
</protein>
<accession>A0A164ICJ0</accession>
<gene>
    <name evidence="2" type="ORF">AWN90_10785</name>
</gene>
<evidence type="ECO:0000259" key="1">
    <source>
        <dbReference type="Pfam" id="PF14594"/>
    </source>
</evidence>
<dbReference type="Proteomes" id="UP000076512">
    <property type="component" value="Unassembled WGS sequence"/>
</dbReference>
<dbReference type="InterPro" id="IPR029432">
    <property type="entry name" value="Gp28/Gp37-like_dom"/>
</dbReference>
<comment type="caution">
    <text evidence="2">The sequence shown here is derived from an EMBL/GenBank/DDBJ whole genome shotgun (WGS) entry which is preliminary data.</text>
</comment>
<sequence>MTATVATIDFDAVFADITARLKKETAQRISRPLVRLWDGNWVLRGEVRGEISAKFSLIANEVGVGTIELPASYYLARWMTAHHDRSTQNVHVTVDRDGARWSGTLDDLELDRDDHGHRIVRATFKHDTEHLRHILAFCNPFLFPEFQFPKTWACFGPARWALKLTLFLNLLRLESHAWTVPTTDPLDPKAWLNLDMSSWSQVVVPHSILDDHSQFAIVHSRFKTMHEVSKRIVEDAQLIWEPRRWLDGDPPPWPGAKVRHGAIVWDLVDRSGWDTETSFGGTLFDGLKRAVTRIGADGFTETIEEIRDPTFPDEYSQPGWKGTVARAPGIILRDGDHTAITSLNFHWRPATDIGFVTGGHSPELVNGLIGATVSLLGDLTAAALVVPPLGGTAWEILKPLATDVFGAFQKRHDRVREKRLGNSVFHETWCDSADRAYSLNALIALRTGRWRTREQTSHTVRVVDGYDGLRIGQHGKGNAWLGTRIGTTVRDWGTPGRVYVDRITELVLAWDRATTPAWEITVGAREPDDPVLKGLEMLDEITGIARDLAVL</sequence>
<name>A0A164ICJ0_9NOCA</name>